<dbReference type="Proteomes" id="UP000261905">
    <property type="component" value="Unassembled WGS sequence"/>
</dbReference>
<dbReference type="PANTHER" id="PTHR36503">
    <property type="entry name" value="BLR2520 PROTEIN"/>
    <property type="match status" value="1"/>
</dbReference>
<name>A0A371PMX1_9BACL</name>
<dbReference type="PROSITE" id="PS51819">
    <property type="entry name" value="VOC"/>
    <property type="match status" value="1"/>
</dbReference>
<keyword evidence="3" id="KW-1185">Reference proteome</keyword>
<evidence type="ECO:0000313" key="3">
    <source>
        <dbReference type="Proteomes" id="UP000261905"/>
    </source>
</evidence>
<dbReference type="EMBL" id="QUBQ01000001">
    <property type="protein sequence ID" value="REK77550.1"/>
    <property type="molecule type" value="Genomic_DNA"/>
</dbReference>
<dbReference type="Pfam" id="PF22677">
    <property type="entry name" value="Ble-like_N"/>
    <property type="match status" value="1"/>
</dbReference>
<comment type="caution">
    <text evidence="2">The sequence shown here is derived from an EMBL/GenBank/DDBJ whole genome shotgun (WGS) entry which is preliminary data.</text>
</comment>
<dbReference type="InterPro" id="IPR029068">
    <property type="entry name" value="Glyas_Bleomycin-R_OHBP_Dase"/>
</dbReference>
<proteinExistence type="predicted"/>
<sequence>MALVSKQIFVNLPVKDLEASKTFFGNIGFEFNLNFTDEKAACMVVGENIFVMLLQEEFFKGFTNKDVANAAVTTEVLVGLLADSKEEVQAIVDRAFAAGATPSIDPVDHGFMYQASFQDLDGHMWEVMYMDPSALEEQAE</sequence>
<organism evidence="2 3">
    <name type="scientific">Paenibacillus paeoniae</name>
    <dbReference type="NCBI Taxonomy" id="2292705"/>
    <lineage>
        <taxon>Bacteria</taxon>
        <taxon>Bacillati</taxon>
        <taxon>Bacillota</taxon>
        <taxon>Bacilli</taxon>
        <taxon>Bacillales</taxon>
        <taxon>Paenibacillaceae</taxon>
        <taxon>Paenibacillus</taxon>
    </lineage>
</organism>
<keyword evidence="2" id="KW-0560">Oxidoreductase</keyword>
<dbReference type="OrthoDB" id="9798430at2"/>
<evidence type="ECO:0000259" key="1">
    <source>
        <dbReference type="PROSITE" id="PS51819"/>
    </source>
</evidence>
<feature type="domain" description="VOC" evidence="1">
    <location>
        <begin position="6"/>
        <end position="130"/>
    </location>
</feature>
<keyword evidence="2" id="KW-0223">Dioxygenase</keyword>
<dbReference type="SUPFAM" id="SSF54593">
    <property type="entry name" value="Glyoxalase/Bleomycin resistance protein/Dihydroxybiphenyl dioxygenase"/>
    <property type="match status" value="1"/>
</dbReference>
<evidence type="ECO:0000313" key="2">
    <source>
        <dbReference type="EMBL" id="REK77550.1"/>
    </source>
</evidence>
<reference evidence="2 3" key="1">
    <citation type="submission" date="2018-08" db="EMBL/GenBank/DDBJ databases">
        <title>Paenibacillus sp. M4BSY-1, whole genome shotgun sequence.</title>
        <authorList>
            <person name="Tuo L."/>
        </authorList>
    </citation>
    <scope>NUCLEOTIDE SEQUENCE [LARGE SCALE GENOMIC DNA]</scope>
    <source>
        <strain evidence="2 3">M4BSY-1</strain>
    </source>
</reference>
<dbReference type="AlphaFoldDB" id="A0A371PMX1"/>
<accession>A0A371PMX1</accession>
<dbReference type="Gene3D" id="3.10.180.10">
    <property type="entry name" value="2,3-Dihydroxybiphenyl 1,2-Dioxygenase, domain 1"/>
    <property type="match status" value="1"/>
</dbReference>
<protein>
    <submittedName>
        <fullName evidence="2">Glyoxalase/bleomycin resistance/extradiol dioxygenase family protein</fullName>
    </submittedName>
</protein>
<dbReference type="InterPro" id="IPR037523">
    <property type="entry name" value="VOC_core"/>
</dbReference>
<dbReference type="PANTHER" id="PTHR36503:SF2">
    <property type="entry name" value="BLR2408 PROTEIN"/>
    <property type="match status" value="1"/>
</dbReference>
<dbReference type="RefSeq" id="WP_116045226.1">
    <property type="nucleotide sequence ID" value="NZ_QUBQ01000001.1"/>
</dbReference>
<dbReference type="GO" id="GO:0051213">
    <property type="term" value="F:dioxygenase activity"/>
    <property type="evidence" value="ECO:0007669"/>
    <property type="project" value="UniProtKB-KW"/>
</dbReference>
<dbReference type="InterPro" id="IPR053863">
    <property type="entry name" value="Glyoxy/Ble-like_N"/>
</dbReference>
<gene>
    <name evidence="2" type="ORF">DX130_11305</name>
</gene>